<dbReference type="InterPro" id="IPR056884">
    <property type="entry name" value="NPHP3-like_N"/>
</dbReference>
<dbReference type="CDD" id="cd00200">
    <property type="entry name" value="WD40"/>
    <property type="match status" value="2"/>
</dbReference>
<dbReference type="Pfam" id="PF24883">
    <property type="entry name" value="NPHP3_N"/>
    <property type="match status" value="1"/>
</dbReference>
<dbReference type="AlphaFoldDB" id="A0A6A6R298"/>
<evidence type="ECO:0000256" key="1">
    <source>
        <dbReference type="ARBA" id="ARBA00022574"/>
    </source>
</evidence>
<dbReference type="EMBL" id="MU004185">
    <property type="protein sequence ID" value="KAF2498659.1"/>
    <property type="molecule type" value="Genomic_DNA"/>
</dbReference>
<feature type="repeat" description="WD" evidence="3">
    <location>
        <begin position="803"/>
        <end position="843"/>
    </location>
</feature>
<name>A0A6A6R298_9PEZI</name>
<protein>
    <submittedName>
        <fullName evidence="5">WD40 repeat-like protein</fullName>
    </submittedName>
</protein>
<dbReference type="OrthoDB" id="674604at2759"/>
<evidence type="ECO:0000313" key="5">
    <source>
        <dbReference type="EMBL" id="KAF2498659.1"/>
    </source>
</evidence>
<feature type="repeat" description="WD" evidence="3">
    <location>
        <begin position="843"/>
        <end position="884"/>
    </location>
</feature>
<sequence length="1273" mass="140536">MASSSLPDHLAIHNTSATEGSQTFAGINLGTIAYAPSETPLQLNDLLQKTLPVSVDASFSARKREREPKCLAGTRTDLLNDIYNWVDGGSQSIFWLCGLAGTGKSTIAQTVAATYSTQNTLGASFFFSRGGGDVGHAERFVTTVAFQLANIIPGLKRQVWDAVSERSDIATQSLRDQWQDLVLGPLSNIPIGKDCKSRYVLVIDALDECEDQSDIQIILQLLAEVRSLKVVRLRVLVTSRPDISVRYPLNQINRDEHQDFALHDIERSIVDHDITIFLRVNLGRIRQNNELQADWPEESAISALVRSSNGLFIWAATACRFIEQDGRLARDRLSLLLQEPNNTTEPARKLDEIYTTVLTNTVRGEYDEEETLRLRDLFRQVVGPIIVSPEPLSVSSLVGLLGKDAEGFRPTLSNLHSVLHVPEAESTTVQLLHPSFRDFLLSRKRCSNPQFFIDEKLVHHDMYKNCLRVMSRHLRRDICSLGRPGADKTSLSRGEVDAHIQPHVQYACRFWVHHYIRSDVDTEDHNKLESFFRIHFLHWLEALALLGCASDAVGMIHMLNSGFSGKREKLLRIPTRIRGKLKSMFAFSDAPTIDTNPEDPKNVAQPKLQALIHDAVRFILTFRPVMDVAPLQVYCAGLVFSPTASIIKKNFSNEFPAWLPRTPMVSENWTPCLQTLRRLTRFNHMAFYVACSPDGKTLASAWDSKTFKLWDAGSGKALLTLEHDSRYVHDATFSPDSKTLATIGDKTVRLWDTGSGKALLTLEHDSDKSHVATFSPDSKTLALTDNKTVKLWDISSGKALLTLKGYLNLISALTFSPDGKTIASASKGTVTVWDTRSGKALQTCNHAHWVRAITFSPDGKTMASAEDTEIVELWDISLGKTLRSLNGFYGVAFSPNSKTIALRSMDETIELRDVGSGKTLSTLKGHSEVVCAVAFSPDGQTLASASDDKTVKLWEAGSGKVLQTFKGHLRALKTVAFSPDGETLVSASNDNTVKVWDAGFREGLRTIKAHSGPVRAVAFSLDNKMVATAASDDKTIKLWDTTGSGKALQTLKGHSGLVRGVAFSPDNKMLASASDDKTVKLWDATGSGQAPRTLKGDWGMVRAVAFSSDGKTLASASVGTVALWGTGPWKALQQLRTDEILIEHVALAFSPDGKTLAWAMGRTVRLWDIVSKTVLREFEASYDLQSLSFLDTGFSLLTDREVLLLSDAPDENEVIHQPAPPQSMSVHEDWTYSNGERILWLPSEYRPQFVAIHGSIVVFGYSSGQVLIANFVF</sequence>
<accession>A0A6A6R298</accession>
<dbReference type="PRINTS" id="PR00320">
    <property type="entry name" value="GPROTEINBRPT"/>
</dbReference>
<dbReference type="InterPro" id="IPR027417">
    <property type="entry name" value="P-loop_NTPase"/>
</dbReference>
<dbReference type="Proteomes" id="UP000799750">
    <property type="component" value="Unassembled WGS sequence"/>
</dbReference>
<dbReference type="Gene3D" id="2.130.10.10">
    <property type="entry name" value="YVTN repeat-like/Quinoprotein amine dehydrogenase"/>
    <property type="match status" value="3"/>
</dbReference>
<dbReference type="InterPro" id="IPR050349">
    <property type="entry name" value="WD_LIS1/nudF_dynein_reg"/>
</dbReference>
<dbReference type="InterPro" id="IPR015943">
    <property type="entry name" value="WD40/YVTN_repeat-like_dom_sf"/>
</dbReference>
<evidence type="ECO:0000256" key="3">
    <source>
        <dbReference type="PROSITE-ProRule" id="PRU00221"/>
    </source>
</evidence>
<dbReference type="SUPFAM" id="SSF50978">
    <property type="entry name" value="WD40 repeat-like"/>
    <property type="match status" value="2"/>
</dbReference>
<feature type="domain" description="Nephrocystin 3-like N-terminal" evidence="4">
    <location>
        <begin position="75"/>
        <end position="240"/>
    </location>
</feature>
<feature type="repeat" description="WD" evidence="3">
    <location>
        <begin position="1051"/>
        <end position="1083"/>
    </location>
</feature>
<evidence type="ECO:0000256" key="2">
    <source>
        <dbReference type="ARBA" id="ARBA00022737"/>
    </source>
</evidence>
<feature type="repeat" description="WD" evidence="3">
    <location>
        <begin position="1007"/>
        <end position="1040"/>
    </location>
</feature>
<feature type="repeat" description="WD" evidence="3">
    <location>
        <begin position="721"/>
        <end position="761"/>
    </location>
</feature>
<keyword evidence="1 3" id="KW-0853">WD repeat</keyword>
<feature type="repeat" description="WD" evidence="3">
    <location>
        <begin position="923"/>
        <end position="964"/>
    </location>
</feature>
<dbReference type="PROSITE" id="PS50294">
    <property type="entry name" value="WD_REPEATS_REGION"/>
    <property type="match status" value="5"/>
</dbReference>
<dbReference type="PANTHER" id="PTHR44129">
    <property type="entry name" value="WD REPEAT-CONTAINING PROTEIN POP1"/>
    <property type="match status" value="1"/>
</dbReference>
<dbReference type="Pfam" id="PF00400">
    <property type="entry name" value="WD40"/>
    <property type="match status" value="9"/>
</dbReference>
<dbReference type="InterPro" id="IPR036322">
    <property type="entry name" value="WD40_repeat_dom_sf"/>
</dbReference>
<gene>
    <name evidence="5" type="ORF">BU16DRAFT_571061</name>
</gene>
<organism evidence="5 6">
    <name type="scientific">Lophium mytilinum</name>
    <dbReference type="NCBI Taxonomy" id="390894"/>
    <lineage>
        <taxon>Eukaryota</taxon>
        <taxon>Fungi</taxon>
        <taxon>Dikarya</taxon>
        <taxon>Ascomycota</taxon>
        <taxon>Pezizomycotina</taxon>
        <taxon>Dothideomycetes</taxon>
        <taxon>Pleosporomycetidae</taxon>
        <taxon>Mytilinidiales</taxon>
        <taxon>Mytilinidiaceae</taxon>
        <taxon>Lophium</taxon>
    </lineage>
</organism>
<dbReference type="Gene3D" id="3.40.50.300">
    <property type="entry name" value="P-loop containing nucleotide triphosphate hydrolases"/>
    <property type="match status" value="1"/>
</dbReference>
<keyword evidence="6" id="KW-1185">Reference proteome</keyword>
<dbReference type="PROSITE" id="PS50082">
    <property type="entry name" value="WD_REPEATS_2"/>
    <property type="match status" value="7"/>
</dbReference>
<evidence type="ECO:0000313" key="6">
    <source>
        <dbReference type="Proteomes" id="UP000799750"/>
    </source>
</evidence>
<dbReference type="InterPro" id="IPR020472">
    <property type="entry name" value="WD40_PAC1"/>
</dbReference>
<feature type="repeat" description="WD" evidence="3">
    <location>
        <begin position="965"/>
        <end position="997"/>
    </location>
</feature>
<keyword evidence="2" id="KW-0677">Repeat</keyword>
<reference evidence="5" key="1">
    <citation type="journal article" date="2020" name="Stud. Mycol.">
        <title>101 Dothideomycetes genomes: a test case for predicting lifestyles and emergence of pathogens.</title>
        <authorList>
            <person name="Haridas S."/>
            <person name="Albert R."/>
            <person name="Binder M."/>
            <person name="Bloem J."/>
            <person name="Labutti K."/>
            <person name="Salamov A."/>
            <person name="Andreopoulos B."/>
            <person name="Baker S."/>
            <person name="Barry K."/>
            <person name="Bills G."/>
            <person name="Bluhm B."/>
            <person name="Cannon C."/>
            <person name="Castanera R."/>
            <person name="Culley D."/>
            <person name="Daum C."/>
            <person name="Ezra D."/>
            <person name="Gonzalez J."/>
            <person name="Henrissat B."/>
            <person name="Kuo A."/>
            <person name="Liang C."/>
            <person name="Lipzen A."/>
            <person name="Lutzoni F."/>
            <person name="Magnuson J."/>
            <person name="Mondo S."/>
            <person name="Nolan M."/>
            <person name="Ohm R."/>
            <person name="Pangilinan J."/>
            <person name="Park H.-J."/>
            <person name="Ramirez L."/>
            <person name="Alfaro M."/>
            <person name="Sun H."/>
            <person name="Tritt A."/>
            <person name="Yoshinaga Y."/>
            <person name="Zwiers L.-H."/>
            <person name="Turgeon B."/>
            <person name="Goodwin S."/>
            <person name="Spatafora J."/>
            <person name="Crous P."/>
            <person name="Grigoriev I."/>
        </authorList>
    </citation>
    <scope>NUCLEOTIDE SEQUENCE</scope>
    <source>
        <strain evidence="5">CBS 269.34</strain>
    </source>
</reference>
<evidence type="ECO:0000259" key="4">
    <source>
        <dbReference type="Pfam" id="PF24883"/>
    </source>
</evidence>
<dbReference type="SMART" id="SM00320">
    <property type="entry name" value="WD40"/>
    <property type="match status" value="12"/>
</dbReference>
<proteinExistence type="predicted"/>
<dbReference type="SUPFAM" id="SSF52540">
    <property type="entry name" value="P-loop containing nucleoside triphosphate hydrolases"/>
    <property type="match status" value="1"/>
</dbReference>
<dbReference type="InterPro" id="IPR001680">
    <property type="entry name" value="WD40_rpt"/>
</dbReference>